<keyword evidence="10" id="KW-1185">Reference proteome</keyword>
<gene>
    <name evidence="8" type="primary">dpnM_3</name>
    <name evidence="8" type="ORF">CPRO_24030</name>
    <name evidence="9" type="ORF">SAMN02745151_02254</name>
</gene>
<dbReference type="EMBL" id="CP014223">
    <property type="protein sequence ID" value="AMJ41969.1"/>
    <property type="molecule type" value="Genomic_DNA"/>
</dbReference>
<dbReference type="KEGG" id="cpro:CPRO_24030"/>
<dbReference type="Gene3D" id="1.10.1020.10">
    <property type="entry name" value="Adenine-specific Methyltransferase, Domain 2"/>
    <property type="match status" value="1"/>
</dbReference>
<reference evidence="10" key="2">
    <citation type="submission" date="2016-01" db="EMBL/GenBank/DDBJ databases">
        <authorList>
            <person name="Poehlein A."/>
            <person name="Schlien K."/>
            <person name="Gottschalk G."/>
            <person name="Buckel W."/>
            <person name="Daniel R."/>
        </authorList>
    </citation>
    <scope>NUCLEOTIDE SEQUENCE [LARGE SCALE GENOMIC DNA]</scope>
    <source>
        <strain evidence="10">X2</strain>
    </source>
</reference>
<evidence type="ECO:0000313" key="9">
    <source>
        <dbReference type="EMBL" id="SHE93791.1"/>
    </source>
</evidence>
<protein>
    <recommendedName>
        <fullName evidence="2">site-specific DNA-methyltransferase (adenine-specific)</fullName>
        <ecNumber evidence="2">2.1.1.72</ecNumber>
    </recommendedName>
</protein>
<comment type="catalytic activity">
    <reaction evidence="6">
        <text>a 2'-deoxyadenosine in DNA + S-adenosyl-L-methionine = an N(6)-methyl-2'-deoxyadenosine in DNA + S-adenosyl-L-homocysteine + H(+)</text>
        <dbReference type="Rhea" id="RHEA:15197"/>
        <dbReference type="Rhea" id="RHEA-COMP:12418"/>
        <dbReference type="Rhea" id="RHEA-COMP:12419"/>
        <dbReference type="ChEBI" id="CHEBI:15378"/>
        <dbReference type="ChEBI" id="CHEBI:57856"/>
        <dbReference type="ChEBI" id="CHEBI:59789"/>
        <dbReference type="ChEBI" id="CHEBI:90615"/>
        <dbReference type="ChEBI" id="CHEBI:90616"/>
        <dbReference type="EC" id="2.1.1.72"/>
    </reaction>
</comment>
<evidence type="ECO:0000256" key="6">
    <source>
        <dbReference type="ARBA" id="ARBA00047942"/>
    </source>
</evidence>
<dbReference type="REBASE" id="139696">
    <property type="entry name" value="M.CprX2ORF24030P"/>
</dbReference>
<dbReference type="Gene3D" id="3.40.50.150">
    <property type="entry name" value="Vaccinia Virus protein VP39"/>
    <property type="match status" value="1"/>
</dbReference>
<dbReference type="OrthoDB" id="9805629at2"/>
<name>A0A0X8VBH7_ANAPI</name>
<evidence type="ECO:0000256" key="1">
    <source>
        <dbReference type="ARBA" id="ARBA00006594"/>
    </source>
</evidence>
<reference evidence="9" key="4">
    <citation type="submission" date="2016-11" db="EMBL/GenBank/DDBJ databases">
        <authorList>
            <person name="Varghese N."/>
            <person name="Submissions S."/>
        </authorList>
    </citation>
    <scope>NUCLEOTIDE SEQUENCE</scope>
    <source>
        <strain evidence="9">DSM 1682</strain>
    </source>
</reference>
<dbReference type="EC" id="2.1.1.72" evidence="2"/>
<dbReference type="Pfam" id="PF02086">
    <property type="entry name" value="MethyltransfD12"/>
    <property type="match status" value="1"/>
</dbReference>
<evidence type="ECO:0000313" key="11">
    <source>
        <dbReference type="Proteomes" id="UP000184204"/>
    </source>
</evidence>
<comment type="similarity">
    <text evidence="1">Belongs to the N(4)/N(6)-methyltransferase family.</text>
</comment>
<sequence length="253" mass="29320">MDSFIAWVGGKKLLRKEIVNRFPEEGVKKYVEVFGGAGWVLFYKDKHAEKEVYNDVNSELVNLFRNVKYHPEAVAKELELTVSSREIFEKFKAADVGQMTEIQRAARYLYLIKLSYGATVRSFGCRARNTIDMDALLQVKRRLDGVLIENKSFAKLITAQDGVGTLFYCDPPYHNTEKYYDTGEDSFGEEMHILLRDTLRGIKGNFVLSYNDDEFIIEIYKDFVIEEVERSHNLKMAMGDLGSRYKELIIRNF</sequence>
<dbReference type="InterPro" id="IPR023095">
    <property type="entry name" value="Ade_MeTrfase_dom_2"/>
</dbReference>
<dbReference type="GO" id="GO:0032259">
    <property type="term" value="P:methylation"/>
    <property type="evidence" value="ECO:0007669"/>
    <property type="project" value="UniProtKB-KW"/>
</dbReference>
<reference evidence="8 10" key="1">
    <citation type="journal article" date="2016" name="Genome Announc.">
        <title>Complete Genome Sequence of the Amino Acid-Fermenting Clostridium propionicum X2 (DSM 1682).</title>
        <authorList>
            <person name="Poehlein A."/>
            <person name="Schlien K."/>
            <person name="Chowdhury N.P."/>
            <person name="Gottschalk G."/>
            <person name="Buckel W."/>
            <person name="Daniel R."/>
        </authorList>
    </citation>
    <scope>NUCLEOTIDE SEQUENCE [LARGE SCALE GENOMIC DNA]</scope>
    <source>
        <strain evidence="8 10">X2</strain>
    </source>
</reference>
<dbReference type="InterPro" id="IPR029063">
    <property type="entry name" value="SAM-dependent_MTases_sf"/>
</dbReference>
<evidence type="ECO:0000256" key="7">
    <source>
        <dbReference type="PIRSR" id="PIRSR000398-1"/>
    </source>
</evidence>
<dbReference type="GO" id="GO:0009307">
    <property type="term" value="P:DNA restriction-modification system"/>
    <property type="evidence" value="ECO:0007669"/>
    <property type="project" value="InterPro"/>
</dbReference>
<dbReference type="PANTHER" id="PTHR30481">
    <property type="entry name" value="DNA ADENINE METHYLASE"/>
    <property type="match status" value="1"/>
</dbReference>
<dbReference type="AlphaFoldDB" id="A0A0X8VBH7"/>
<evidence type="ECO:0000256" key="3">
    <source>
        <dbReference type="ARBA" id="ARBA00022603"/>
    </source>
</evidence>
<dbReference type="InterPro" id="IPR012327">
    <property type="entry name" value="MeTrfase_D12"/>
</dbReference>
<dbReference type="Proteomes" id="UP000184204">
    <property type="component" value="Unassembled WGS sequence"/>
</dbReference>
<reference evidence="11" key="3">
    <citation type="submission" date="2016-11" db="EMBL/GenBank/DDBJ databases">
        <authorList>
            <person name="Jaros S."/>
            <person name="Januszkiewicz K."/>
            <person name="Wedrychowicz H."/>
        </authorList>
    </citation>
    <scope>NUCLEOTIDE SEQUENCE [LARGE SCALE GENOMIC DNA]</scope>
    <source>
        <strain evidence="11">DSM 1682</strain>
    </source>
</reference>
<dbReference type="Proteomes" id="UP000068026">
    <property type="component" value="Chromosome"/>
</dbReference>
<feature type="binding site" evidence="7">
    <location>
        <position position="7"/>
    </location>
    <ligand>
        <name>S-adenosyl-L-methionine</name>
        <dbReference type="ChEBI" id="CHEBI:59789"/>
    </ligand>
</feature>
<dbReference type="GO" id="GO:1904047">
    <property type="term" value="F:S-adenosyl-L-methionine binding"/>
    <property type="evidence" value="ECO:0007669"/>
    <property type="project" value="TreeGrafter"/>
</dbReference>
<evidence type="ECO:0000256" key="4">
    <source>
        <dbReference type="ARBA" id="ARBA00022679"/>
    </source>
</evidence>
<dbReference type="PIRSF" id="PIRSF000398">
    <property type="entry name" value="M_m6A_EcoRV"/>
    <property type="match status" value="1"/>
</dbReference>
<evidence type="ECO:0000256" key="2">
    <source>
        <dbReference type="ARBA" id="ARBA00011900"/>
    </source>
</evidence>
<dbReference type="GO" id="GO:0006298">
    <property type="term" value="P:mismatch repair"/>
    <property type="evidence" value="ECO:0007669"/>
    <property type="project" value="TreeGrafter"/>
</dbReference>
<feature type="binding site" evidence="7">
    <location>
        <position position="55"/>
    </location>
    <ligand>
        <name>S-adenosyl-L-methionine</name>
        <dbReference type="ChEBI" id="CHEBI:59789"/>
    </ligand>
</feature>
<feature type="binding site" evidence="7">
    <location>
        <position position="170"/>
    </location>
    <ligand>
        <name>S-adenosyl-L-methionine</name>
        <dbReference type="ChEBI" id="CHEBI:59789"/>
    </ligand>
</feature>
<dbReference type="RefSeq" id="WP_066052046.1">
    <property type="nucleotide sequence ID" value="NZ_CP014223.1"/>
</dbReference>
<keyword evidence="3 9" id="KW-0489">Methyltransferase</keyword>
<dbReference type="InterPro" id="IPR012263">
    <property type="entry name" value="M_m6A_EcoRV"/>
</dbReference>
<evidence type="ECO:0000256" key="5">
    <source>
        <dbReference type="ARBA" id="ARBA00022691"/>
    </source>
</evidence>
<accession>A0A0X8VBH7</accession>
<evidence type="ECO:0000313" key="10">
    <source>
        <dbReference type="Proteomes" id="UP000068026"/>
    </source>
</evidence>
<proteinExistence type="inferred from homology"/>
<organism evidence="9 11">
    <name type="scientific">Anaerotignum propionicum DSM 1682</name>
    <dbReference type="NCBI Taxonomy" id="991789"/>
    <lineage>
        <taxon>Bacteria</taxon>
        <taxon>Bacillati</taxon>
        <taxon>Bacillota</taxon>
        <taxon>Clostridia</taxon>
        <taxon>Lachnospirales</taxon>
        <taxon>Anaerotignaceae</taxon>
        <taxon>Anaerotignum</taxon>
    </lineage>
</organism>
<keyword evidence="5" id="KW-0949">S-adenosyl-L-methionine</keyword>
<dbReference type="GO" id="GO:0009007">
    <property type="term" value="F:site-specific DNA-methyltransferase (adenine-specific) activity"/>
    <property type="evidence" value="ECO:0007669"/>
    <property type="project" value="UniProtKB-EC"/>
</dbReference>
<dbReference type="EMBL" id="FQUA01000011">
    <property type="protein sequence ID" value="SHE93791.1"/>
    <property type="molecule type" value="Genomic_DNA"/>
</dbReference>
<feature type="binding site" evidence="7">
    <location>
        <position position="11"/>
    </location>
    <ligand>
        <name>S-adenosyl-L-methionine</name>
        <dbReference type="ChEBI" id="CHEBI:59789"/>
    </ligand>
</feature>
<dbReference type="SUPFAM" id="SSF53335">
    <property type="entry name" value="S-adenosyl-L-methionine-dependent methyltransferases"/>
    <property type="match status" value="1"/>
</dbReference>
<dbReference type="GO" id="GO:0043565">
    <property type="term" value="F:sequence-specific DNA binding"/>
    <property type="evidence" value="ECO:0007669"/>
    <property type="project" value="TreeGrafter"/>
</dbReference>
<evidence type="ECO:0000313" key="8">
    <source>
        <dbReference type="EMBL" id="AMJ41969.1"/>
    </source>
</evidence>
<dbReference type="PRINTS" id="PR00505">
    <property type="entry name" value="D12N6MTFRASE"/>
</dbReference>
<keyword evidence="4 8" id="KW-0808">Transferase</keyword>